<feature type="region of interest" description="Disordered" evidence="2">
    <location>
        <begin position="1"/>
        <end position="158"/>
    </location>
</feature>
<dbReference type="InterPro" id="IPR000504">
    <property type="entry name" value="RRM_dom"/>
</dbReference>
<feature type="compositionally biased region" description="Polar residues" evidence="2">
    <location>
        <begin position="530"/>
        <end position="550"/>
    </location>
</feature>
<feature type="region of interest" description="Disordered" evidence="2">
    <location>
        <begin position="628"/>
        <end position="718"/>
    </location>
</feature>
<dbReference type="InterPro" id="IPR035979">
    <property type="entry name" value="RBD_domain_sf"/>
</dbReference>
<feature type="compositionally biased region" description="Polar residues" evidence="2">
    <location>
        <begin position="578"/>
        <end position="592"/>
    </location>
</feature>
<dbReference type="AlphaFoldDB" id="A0A0L0NUQ5"/>
<name>A0A0L0NUQ5_CANAR</name>
<dbReference type="InterPro" id="IPR012677">
    <property type="entry name" value="Nucleotide-bd_a/b_plait_sf"/>
</dbReference>
<keyword evidence="1" id="KW-0694">RNA-binding</keyword>
<reference evidence="5" key="1">
    <citation type="journal article" date="2015" name="BMC Genomics">
        <title>Draft genome of a commonly misdiagnosed multidrug resistant pathogen Candida auris.</title>
        <authorList>
            <person name="Chatterjee S."/>
            <person name="Alampalli S.V."/>
            <person name="Nageshan R.K."/>
            <person name="Chettiar S.T."/>
            <person name="Joshi S."/>
            <person name="Tatu U.S."/>
        </authorList>
    </citation>
    <scope>NUCLEOTIDE SEQUENCE [LARGE SCALE GENOMIC DNA]</scope>
    <source>
        <strain evidence="5">6684</strain>
    </source>
</reference>
<dbReference type="VEuPathDB" id="FungiDB:CJJ07_000071"/>
<dbReference type="PANTHER" id="PTHR23295">
    <property type="entry name" value="NUCLEAR RECEPTOR COACTIVATOR 5-RELATED"/>
    <property type="match status" value="1"/>
</dbReference>
<evidence type="ECO:0000256" key="1">
    <source>
        <dbReference type="PROSITE-ProRule" id="PRU00176"/>
    </source>
</evidence>
<feature type="compositionally biased region" description="Low complexity" evidence="2">
    <location>
        <begin position="567"/>
        <end position="577"/>
    </location>
</feature>
<dbReference type="Pfam" id="PF00076">
    <property type="entry name" value="RRM_1"/>
    <property type="match status" value="1"/>
</dbReference>
<comment type="caution">
    <text evidence="4">The sequence shown here is derived from an EMBL/GenBank/DDBJ whole genome shotgun (WGS) entry which is preliminary data.</text>
</comment>
<dbReference type="VEuPathDB" id="FungiDB:B9J08_001632"/>
<feature type="domain" description="RRM" evidence="3">
    <location>
        <begin position="283"/>
        <end position="354"/>
    </location>
</feature>
<dbReference type="SUPFAM" id="SSF54928">
    <property type="entry name" value="RNA-binding domain, RBD"/>
    <property type="match status" value="1"/>
</dbReference>
<feature type="compositionally biased region" description="Low complexity" evidence="2">
    <location>
        <begin position="665"/>
        <end position="706"/>
    </location>
</feature>
<organism evidence="4 5">
    <name type="scientific">Candidozyma auris</name>
    <name type="common">Yeast</name>
    <name type="synonym">Candida auris</name>
    <dbReference type="NCBI Taxonomy" id="498019"/>
    <lineage>
        <taxon>Eukaryota</taxon>
        <taxon>Fungi</taxon>
        <taxon>Dikarya</taxon>
        <taxon>Ascomycota</taxon>
        <taxon>Saccharomycotina</taxon>
        <taxon>Pichiomycetes</taxon>
        <taxon>Metschnikowiaceae</taxon>
        <taxon>Candidozyma</taxon>
    </lineage>
</organism>
<dbReference type="PROSITE" id="PS50102">
    <property type="entry name" value="RRM"/>
    <property type="match status" value="1"/>
</dbReference>
<evidence type="ECO:0000259" key="3">
    <source>
        <dbReference type="PROSITE" id="PS50102"/>
    </source>
</evidence>
<protein>
    <recommendedName>
        <fullName evidence="3">RRM domain-containing protein</fullName>
    </recommendedName>
</protein>
<dbReference type="GO" id="GO:0003723">
    <property type="term" value="F:RNA binding"/>
    <property type="evidence" value="ECO:0007669"/>
    <property type="project" value="UniProtKB-UniRule"/>
</dbReference>
<dbReference type="Proteomes" id="UP000037122">
    <property type="component" value="Unassembled WGS sequence"/>
</dbReference>
<accession>A0A0L0NUQ5</accession>
<feature type="compositionally biased region" description="Polar residues" evidence="2">
    <location>
        <begin position="480"/>
        <end position="497"/>
    </location>
</feature>
<proteinExistence type="predicted"/>
<evidence type="ECO:0000313" key="5">
    <source>
        <dbReference type="Proteomes" id="UP000037122"/>
    </source>
</evidence>
<evidence type="ECO:0000256" key="2">
    <source>
        <dbReference type="SAM" id="MobiDB-lite"/>
    </source>
</evidence>
<gene>
    <name evidence="4" type="ORF">QG37_05321</name>
</gene>
<dbReference type="VEuPathDB" id="FungiDB:CJI96_0000097"/>
<evidence type="ECO:0000313" key="4">
    <source>
        <dbReference type="EMBL" id="KND97906.1"/>
    </source>
</evidence>
<feature type="compositionally biased region" description="Basic and acidic residues" evidence="2">
    <location>
        <begin position="503"/>
        <end position="525"/>
    </location>
</feature>
<dbReference type="VEuPathDB" id="FungiDB:CJJ09_001847"/>
<dbReference type="VEuPathDB" id="FungiDB:CJI97_001678"/>
<dbReference type="VEuPathDB" id="FungiDB:QG37_05321"/>
<dbReference type="PANTHER" id="PTHR23295:SF6">
    <property type="entry name" value="NEOSIN, ISOFORM A"/>
    <property type="match status" value="1"/>
</dbReference>
<dbReference type="SMART" id="SM00360">
    <property type="entry name" value="RRM"/>
    <property type="match status" value="1"/>
</dbReference>
<sequence>MDLTPIPLQQKNDVDEQKSSGPDIDEYEPEVPGQGFDESQVAFKEKKENTLTSSSPTDELGPETTATPAPAESDEEYDPESINPSPEPEAQASASLKLPGTPSDDDYDPENGPEIPLSEKSSDKSPAVSDEKAVNKPVLPAKPNLPSKPTACAPSVAKDPQVQLKEAYEAIMKSDLVKRPEFKQLSQEEQMMLIDQQLKQRGITLPDINTPADPDMNYDQVYSYNKPSETKKLIPLVPQNKFCKRPNITLPMTPEEEKAYQKYLQAEKKYSDKKLLDLFPENSRLFIGNLSTNTLTKQDIFRICRPYGDVFHIMLKAGYGFVQFETAEQCAACIEGESGVPLHGRYIRLDASTSHRKLDEGQVRFRERTSERSHEAAMKRRDSPDCHIFITADSAQSLIEQTIEAFESAGLSLKIEDIGDQDLSEVIPDAAYSGVLGACVVKEENVDIQTFQETEDGGIRFDEYVALTPSVAVDLIKQMIPSSQTDEPNQKRFNTNDESIDSCAHESEQRKKRQRQNDRQKDHHDRYGRRNTNTHTSSRGGTSYAGSSAATYGVLPTPPAYSPQPPANAFQQPPNFQSYPQPYLSYSQNSAPQPAIDPQVLQILLSLDAATLQQVIHYIKQQQALGSLQQAPQQPITSGPSGGYGQYPMPQAPPPPPTVQLSSHLNTLLSQLQTPQQQHQNQSLPSRTQYSQPSQQPTHQQPGQSSMLMEMLSRFSKQ</sequence>
<dbReference type="EMBL" id="LGST01000038">
    <property type="protein sequence ID" value="KND97906.1"/>
    <property type="molecule type" value="Genomic_DNA"/>
</dbReference>
<dbReference type="InterPro" id="IPR052600">
    <property type="entry name" value="Nuc_rcpt_coact/corep"/>
</dbReference>
<feature type="region of interest" description="Disordered" evidence="2">
    <location>
        <begin position="480"/>
        <end position="592"/>
    </location>
</feature>
<feature type="compositionally biased region" description="Pro residues" evidence="2">
    <location>
        <begin position="556"/>
        <end position="566"/>
    </location>
</feature>
<dbReference type="Gene3D" id="3.30.70.330">
    <property type="match status" value="1"/>
</dbReference>
<feature type="compositionally biased region" description="Polar residues" evidence="2">
    <location>
        <begin position="628"/>
        <end position="639"/>
    </location>
</feature>